<evidence type="ECO:0008006" key="4">
    <source>
        <dbReference type="Google" id="ProtNLM"/>
    </source>
</evidence>
<dbReference type="Proteomes" id="UP000033393">
    <property type="component" value="Unassembled WGS sequence"/>
</dbReference>
<organism evidence="2 3">
    <name type="scientific">Lentzea aerocolonigenes</name>
    <name type="common">Lechevalieria aerocolonigenes</name>
    <name type="synonym">Saccharothrix aerocolonigenes</name>
    <dbReference type="NCBI Taxonomy" id="68170"/>
    <lineage>
        <taxon>Bacteria</taxon>
        <taxon>Bacillati</taxon>
        <taxon>Actinomycetota</taxon>
        <taxon>Actinomycetes</taxon>
        <taxon>Pseudonocardiales</taxon>
        <taxon>Pseudonocardiaceae</taxon>
        <taxon>Lentzea</taxon>
    </lineage>
</organism>
<keyword evidence="3" id="KW-1185">Reference proteome</keyword>
<comment type="caution">
    <text evidence="2">The sequence shown here is derived from an EMBL/GenBank/DDBJ whole genome shotgun (WGS) entry which is preliminary data.</text>
</comment>
<accession>A0A0F0GU35</accession>
<dbReference type="AlphaFoldDB" id="A0A0F0GU35"/>
<dbReference type="PATRIC" id="fig|68170.10.peg.5413"/>
<evidence type="ECO:0000313" key="2">
    <source>
        <dbReference type="EMBL" id="KJK46974.1"/>
    </source>
</evidence>
<keyword evidence="1" id="KW-0732">Signal</keyword>
<gene>
    <name evidence="2" type="ORF">UK23_21715</name>
</gene>
<feature type="chain" id="PRO_5002441657" description="Secreted protein" evidence="1">
    <location>
        <begin position="32"/>
        <end position="130"/>
    </location>
</feature>
<name>A0A0F0GU35_LENAE</name>
<dbReference type="EMBL" id="JYJG01000149">
    <property type="protein sequence ID" value="KJK46974.1"/>
    <property type="molecule type" value="Genomic_DNA"/>
</dbReference>
<proteinExistence type="predicted"/>
<evidence type="ECO:0000256" key="1">
    <source>
        <dbReference type="SAM" id="SignalP"/>
    </source>
</evidence>
<sequence length="130" mass="13489">MEVIVMRARIAFGALAAVIGVVAGPAATASAAPVDDCKGLRLVCIFENPNHGGAVVWTGVENGTYGAPYRTRTRGSNVLNSSSSWVRLKQAKGTRACQMSPGRDVDLPGWINDNIGQIVIGGHASGVPNC</sequence>
<evidence type="ECO:0000313" key="3">
    <source>
        <dbReference type="Proteomes" id="UP000033393"/>
    </source>
</evidence>
<protein>
    <recommendedName>
        <fullName evidence="4">Secreted protein</fullName>
    </recommendedName>
</protein>
<reference evidence="2 3" key="1">
    <citation type="submission" date="2015-02" db="EMBL/GenBank/DDBJ databases">
        <authorList>
            <person name="Ju K.-S."/>
            <person name="Doroghazi J.R."/>
            <person name="Metcalf W."/>
        </authorList>
    </citation>
    <scope>NUCLEOTIDE SEQUENCE [LARGE SCALE GENOMIC DNA]</scope>
    <source>
        <strain evidence="2 3">NRRL B-16140</strain>
    </source>
</reference>
<feature type="signal peptide" evidence="1">
    <location>
        <begin position="1"/>
        <end position="31"/>
    </location>
</feature>